<dbReference type="InterPro" id="IPR001320">
    <property type="entry name" value="Iontro_rcpt_C"/>
</dbReference>
<keyword evidence="4 11" id="KW-1133">Transmembrane helix</keyword>
<evidence type="ECO:0000313" key="13">
    <source>
        <dbReference type="EMBL" id="OMO56678.1"/>
    </source>
</evidence>
<keyword evidence="2" id="KW-0813">Transport</keyword>
<dbReference type="SMART" id="SM00079">
    <property type="entry name" value="PBPe"/>
    <property type="match status" value="1"/>
</dbReference>
<keyword evidence="8" id="KW-0325">Glycoprotein</keyword>
<accession>A0A1R3GF13</accession>
<organism evidence="13 14">
    <name type="scientific">Corchorus capsularis</name>
    <name type="common">Jute</name>
    <dbReference type="NCBI Taxonomy" id="210143"/>
    <lineage>
        <taxon>Eukaryota</taxon>
        <taxon>Viridiplantae</taxon>
        <taxon>Streptophyta</taxon>
        <taxon>Embryophyta</taxon>
        <taxon>Tracheophyta</taxon>
        <taxon>Spermatophyta</taxon>
        <taxon>Magnoliopsida</taxon>
        <taxon>eudicotyledons</taxon>
        <taxon>Gunneridae</taxon>
        <taxon>Pentapetalae</taxon>
        <taxon>rosids</taxon>
        <taxon>malvids</taxon>
        <taxon>Malvales</taxon>
        <taxon>Malvaceae</taxon>
        <taxon>Grewioideae</taxon>
        <taxon>Apeibeae</taxon>
        <taxon>Corchorus</taxon>
    </lineage>
</organism>
<dbReference type="OrthoDB" id="5984008at2759"/>
<sequence length="1122" mass="126117">MDDYLTIDKGNRDLKPIFCSLTSYEAKGDKRDRSIKKTKATILCGLVHDETSHVAIGEAVRPSTYMIHYENKTIQEIIKLITFYQWGKSSSTYKISGLHIDALELRNQMTATFSFSTSLKAVRDLTIAVLVRSSFMQFGNISYDDDHLEVEPHFEGLAIDVFEAAVAVLPDRFNYKLVPFYGSCDQLVEEVASKTFHAGVGGILITAERSHVVEFSQPYAELGLVKVEKRKTNELNRVLWFMSPFTCEMWLTMAAITVFTGSVIWLIEHKTHCNNEVPSRQVEAVLCLFPFAFLLNEHRPKNILSYYVLVPWLVMTLIVTTTFTARLSSMVTSSQAEPPDNIDINSLKRTAAAIASCGNSLTISSYLVKTLGFKLNNMRIFASVDNCAKALSNGNIKAAFLLTTDAKVFLAKYRRTFVKSGPAYNLGSFGFVFPRGSSLASEMSEAILKVKEAGEVQEMKEYKLPSNSDCSESDETVSQGIGPEPFSALFIFSGDCAGDHQEIKATDDACIMHCIAAGDAYRIELMFNHSHGNVTPIDLDDYYQSYIGIRSLNSRNLPIFCTVTNYEAAFTTEINEVVRRTKATVLCALPAKPESTMGNESSTSYMSRHMYEITRQIAGLIGNYQWLKPGSGIYEKSDDYRVCELNIVTFNMNSHHMQNGREIVQMAATLSFLTTRPLQYYRELTIAVPVRSIPTQFLNISLSQQENHKEAQITGFWIDFFKATMEMMPNTTYKLVPFYGSDDQLVKELSRKTFDAAVGLTIITKERLELVEFFPLFTVGPVIVMKKNIQVNQVLSFLRPFTNEMWLTMAVITIFTAFAIWLVEHRTNISESDRQVGAIFWFSFATLFYGGHRESPRRNLTYFVLAPWLFLILIVTSTYTASFTSMITSSDSEPESSCLDLENLRKTNAIIACDEEEPLITRFLVDAAGFQPKNIKFIAQSSIDDYAKALTNGDIKAAFFLWPYADLFLAKYSCKGFRAWDAMHGLRGSPIMLPRGSPLAPFISEAISSLLQSGKFKQMQKELLSFSGSSSSTIYGSMKRGIGPGPFLGLFILSGGASAIAMLITIVRLMKRRWENFVQRMLMGRGLWVWLTTLLYQNQNQNQRTEIQLSRISSTSPTQVSS</sequence>
<evidence type="ECO:0000256" key="3">
    <source>
        <dbReference type="ARBA" id="ARBA00022692"/>
    </source>
</evidence>
<dbReference type="PANTHER" id="PTHR18966">
    <property type="entry name" value="IONOTROPIC GLUTAMATE RECEPTOR"/>
    <property type="match status" value="1"/>
</dbReference>
<dbReference type="Gene3D" id="3.40.190.10">
    <property type="entry name" value="Periplasmic binding protein-like II"/>
    <property type="match status" value="2"/>
</dbReference>
<feature type="transmembrane region" description="Helical" evidence="11">
    <location>
        <begin position="835"/>
        <end position="851"/>
    </location>
</feature>
<keyword evidence="6 11" id="KW-0472">Membrane</keyword>
<proteinExistence type="predicted"/>
<evidence type="ECO:0000256" key="4">
    <source>
        <dbReference type="ARBA" id="ARBA00022989"/>
    </source>
</evidence>
<dbReference type="Gramene" id="OMO56678">
    <property type="protein sequence ID" value="OMO56678"/>
    <property type="gene ID" value="CCACVL1_26367"/>
</dbReference>
<gene>
    <name evidence="13" type="ORF">CCACVL1_26367</name>
</gene>
<dbReference type="GO" id="GO:0016020">
    <property type="term" value="C:membrane"/>
    <property type="evidence" value="ECO:0007669"/>
    <property type="project" value="UniProtKB-SubCell"/>
</dbReference>
<evidence type="ECO:0000256" key="11">
    <source>
        <dbReference type="SAM" id="Phobius"/>
    </source>
</evidence>
<dbReference type="Pfam" id="PF00497">
    <property type="entry name" value="SBP_bac_3"/>
    <property type="match status" value="1"/>
</dbReference>
<dbReference type="SUPFAM" id="SSF53850">
    <property type="entry name" value="Periplasmic binding protein-like II"/>
    <property type="match status" value="2"/>
</dbReference>
<evidence type="ECO:0000256" key="9">
    <source>
        <dbReference type="ARBA" id="ARBA00023286"/>
    </source>
</evidence>
<keyword evidence="7 13" id="KW-0675">Receptor</keyword>
<feature type="domain" description="Ionotropic glutamate receptor C-terminal" evidence="12">
    <location>
        <begin position="124"/>
        <end position="466"/>
    </location>
</feature>
<feature type="transmembrane region" description="Helical" evidence="11">
    <location>
        <begin position="805"/>
        <end position="823"/>
    </location>
</feature>
<dbReference type="Proteomes" id="UP000188268">
    <property type="component" value="Unassembled WGS sequence"/>
</dbReference>
<evidence type="ECO:0000256" key="2">
    <source>
        <dbReference type="ARBA" id="ARBA00022448"/>
    </source>
</evidence>
<dbReference type="InterPro" id="IPR001638">
    <property type="entry name" value="Solute-binding_3/MltF_N"/>
</dbReference>
<comment type="subcellular location">
    <subcellularLocation>
        <location evidence="1">Membrane</location>
        <topology evidence="1">Multi-pass membrane protein</topology>
    </subcellularLocation>
</comment>
<keyword evidence="10" id="KW-0407">Ion channel</keyword>
<comment type="caution">
    <text evidence="13">The sequence shown here is derived from an EMBL/GenBank/DDBJ whole genome shotgun (WGS) entry which is preliminary data.</text>
</comment>
<dbReference type="Gene3D" id="1.10.287.70">
    <property type="match status" value="2"/>
</dbReference>
<feature type="transmembrane region" description="Helical" evidence="11">
    <location>
        <begin position="303"/>
        <end position="325"/>
    </location>
</feature>
<evidence type="ECO:0000259" key="12">
    <source>
        <dbReference type="SMART" id="SM00079"/>
    </source>
</evidence>
<name>A0A1R3GF13_COCAP</name>
<keyword evidence="5" id="KW-0406">Ion transport</keyword>
<evidence type="ECO:0000256" key="10">
    <source>
        <dbReference type="ARBA" id="ARBA00023303"/>
    </source>
</evidence>
<dbReference type="EMBL" id="AWWV01014469">
    <property type="protein sequence ID" value="OMO56678.1"/>
    <property type="molecule type" value="Genomic_DNA"/>
</dbReference>
<evidence type="ECO:0000256" key="6">
    <source>
        <dbReference type="ARBA" id="ARBA00023136"/>
    </source>
</evidence>
<evidence type="ECO:0000256" key="8">
    <source>
        <dbReference type="ARBA" id="ARBA00023180"/>
    </source>
</evidence>
<dbReference type="InterPro" id="IPR015683">
    <property type="entry name" value="Ionotropic_Glu_rcpt"/>
</dbReference>
<evidence type="ECO:0000256" key="1">
    <source>
        <dbReference type="ARBA" id="ARBA00004141"/>
    </source>
</evidence>
<dbReference type="GO" id="GO:0015276">
    <property type="term" value="F:ligand-gated monoatomic ion channel activity"/>
    <property type="evidence" value="ECO:0007669"/>
    <property type="project" value="InterPro"/>
</dbReference>
<keyword evidence="3 11" id="KW-0812">Transmembrane</keyword>
<dbReference type="AlphaFoldDB" id="A0A1R3GF13"/>
<protein>
    <submittedName>
        <fullName evidence="13">Ionotropic glutamate receptor</fullName>
    </submittedName>
</protein>
<reference evidence="13 14" key="1">
    <citation type="submission" date="2013-09" db="EMBL/GenBank/DDBJ databases">
        <title>Corchorus capsularis genome sequencing.</title>
        <authorList>
            <person name="Alam M."/>
            <person name="Haque M.S."/>
            <person name="Islam M.S."/>
            <person name="Emdad E.M."/>
            <person name="Islam M.M."/>
            <person name="Ahmed B."/>
            <person name="Halim A."/>
            <person name="Hossen Q.M.M."/>
            <person name="Hossain M.Z."/>
            <person name="Ahmed R."/>
            <person name="Khan M.M."/>
            <person name="Islam R."/>
            <person name="Rashid M.M."/>
            <person name="Khan S.A."/>
            <person name="Rahman M.S."/>
            <person name="Alam M."/>
        </authorList>
    </citation>
    <scope>NUCLEOTIDE SEQUENCE [LARGE SCALE GENOMIC DNA]</scope>
    <source>
        <strain evidence="14">cv. CVL-1</strain>
        <tissue evidence="13">Whole seedling</tissue>
    </source>
</reference>
<keyword evidence="9" id="KW-1071">Ligand-gated ion channel</keyword>
<evidence type="ECO:0000256" key="7">
    <source>
        <dbReference type="ARBA" id="ARBA00023170"/>
    </source>
</evidence>
<feature type="transmembrane region" description="Helical" evidence="11">
    <location>
        <begin position="1047"/>
        <end position="1071"/>
    </location>
</feature>
<keyword evidence="14" id="KW-1185">Reference proteome</keyword>
<evidence type="ECO:0000313" key="14">
    <source>
        <dbReference type="Proteomes" id="UP000188268"/>
    </source>
</evidence>
<dbReference type="STRING" id="210143.A0A1R3GF13"/>
<feature type="transmembrane region" description="Helical" evidence="11">
    <location>
        <begin position="863"/>
        <end position="881"/>
    </location>
</feature>
<dbReference type="Pfam" id="PF00060">
    <property type="entry name" value="Lig_chan"/>
    <property type="match status" value="2"/>
</dbReference>
<evidence type="ECO:0000256" key="5">
    <source>
        <dbReference type="ARBA" id="ARBA00023065"/>
    </source>
</evidence>
<feature type="transmembrane region" description="Helical" evidence="11">
    <location>
        <begin position="238"/>
        <end position="267"/>
    </location>
</feature>